<dbReference type="PRINTS" id="PR01434">
    <property type="entry name" value="NADHDHGNASE5"/>
</dbReference>
<evidence type="ECO:0000256" key="6">
    <source>
        <dbReference type="ARBA" id="ARBA00023027"/>
    </source>
</evidence>
<protein>
    <recommendedName>
        <fullName evidence="8">NADH-ubiquinone oxidoreductase chain 5</fullName>
        <ecNumber evidence="8">7.1.1.2</ecNumber>
    </recommendedName>
</protein>
<dbReference type="GO" id="GO:0015990">
    <property type="term" value="P:electron transport coupled proton transport"/>
    <property type="evidence" value="ECO:0007669"/>
    <property type="project" value="TreeGrafter"/>
</dbReference>
<evidence type="ECO:0000256" key="3">
    <source>
        <dbReference type="ARBA" id="ARBA00022692"/>
    </source>
</evidence>
<evidence type="ECO:0000256" key="7">
    <source>
        <dbReference type="ARBA" id="ARBA00023136"/>
    </source>
</evidence>
<dbReference type="Pfam" id="PF00662">
    <property type="entry name" value="Proton_antipo_N"/>
    <property type="match status" value="1"/>
</dbReference>
<dbReference type="GO" id="GO:0003954">
    <property type="term" value="F:NADH dehydrogenase activity"/>
    <property type="evidence" value="ECO:0007669"/>
    <property type="project" value="TreeGrafter"/>
</dbReference>
<feature type="transmembrane region" description="Helical" evidence="8">
    <location>
        <begin position="30"/>
        <end position="61"/>
    </location>
</feature>
<feature type="transmembrane region" description="Helical" evidence="8">
    <location>
        <begin position="253"/>
        <end position="271"/>
    </location>
</feature>
<dbReference type="EC" id="7.1.1.2" evidence="8"/>
<comment type="subcellular location">
    <subcellularLocation>
        <location evidence="1">Membrane</location>
        <topology evidence="1">Multi-pass membrane protein</topology>
    </subcellularLocation>
</comment>
<dbReference type="InterPro" id="IPR003945">
    <property type="entry name" value="NU5C-like"/>
</dbReference>
<dbReference type="InterPro" id="IPR018393">
    <property type="entry name" value="NADHpl_OxRdtase_5_subgr"/>
</dbReference>
<feature type="domain" description="NADH-Ubiquinone oxidoreductase (complex I) chain 5 N-terminal" evidence="10">
    <location>
        <begin position="67"/>
        <end position="113"/>
    </location>
</feature>
<keyword evidence="8" id="KW-0830">Ubiquinone</keyword>
<keyword evidence="3 8" id="KW-0812">Transmembrane</keyword>
<organism evidence="11">
    <name type="scientific">Gloeotilopsis planctonica</name>
    <dbReference type="NCBI Taxonomy" id="34157"/>
    <lineage>
        <taxon>Eukaryota</taxon>
        <taxon>Viridiplantae</taxon>
        <taxon>Chlorophyta</taxon>
        <taxon>core chlorophytes</taxon>
        <taxon>Ulvophyceae</taxon>
        <taxon>OUU clade</taxon>
        <taxon>Ulotrichales</taxon>
        <taxon>Ulotrichaceae</taxon>
        <taxon>Gloeotilopsis</taxon>
    </lineage>
</organism>
<dbReference type="GO" id="GO:0042773">
    <property type="term" value="P:ATP synthesis coupled electron transport"/>
    <property type="evidence" value="ECO:0007669"/>
    <property type="project" value="InterPro"/>
</dbReference>
<dbReference type="NCBIfam" id="NF005141">
    <property type="entry name" value="PRK06590.1"/>
    <property type="match status" value="1"/>
</dbReference>
<feature type="transmembrane region" description="Helical" evidence="8">
    <location>
        <begin position="176"/>
        <end position="202"/>
    </location>
</feature>
<feature type="transmembrane region" description="Helical" evidence="8">
    <location>
        <begin position="549"/>
        <end position="567"/>
    </location>
</feature>
<accession>A0A1B2RYY3</accession>
<feature type="transmembrane region" description="Helical" evidence="8">
    <location>
        <begin position="6"/>
        <end position="23"/>
    </location>
</feature>
<sequence length="694" mass="76694">MYLTLLALPLCCFSILALFGRFLGARGSALLAIFSAVSVTCISFLIFYEVALCASPCHIVFAPFFHSSLYDANWGFLFDTLSAVMCVVVSLVSCLVVIFSCSYMIQDPHFIRFVSYLKLFTVAMLILVTADNFIQLFVGWEMVGLASFLLISFWFTRLQASKAAIQAMLLNRVGDIGLALGVICLFFIFKTTNYAVIFAAAATASKELLTCGPFSFNLLEIACILLFIGAMGKSGQFGLHAWLPEAMNAPTPVSALLHAATMVTAGVFLLARTSPLFEFAPFAAAFVTVVGALTCVFAGSIGLVQYDLKRIIAYSTCSQLGYMIAACGASNYAVGIFHLFNHAFFKALLFLSAGAVIHALANEQDIRKYGGLTQVLILSYTFVLIGSLALIGTPFLTGFYSKDFIIELACARYALSVHFSYLLASFSVLTTSYYSFRLLFHCFSSGPWFYNTLLPGSFGVLSQNFGENKVLPSVKKSNAYKAHLQNAHDPDWVMSLPLIVLALGSIFAGFIFKEMFIGFGTDFWNNAIYVNPQNARFIEAEFLAVEWKLIPLFLTITGAILAYILNLSMVRRTYIVASTSLKQLFMFLNRRWLYDKLLNDFVGYPAYLWSFHLITVFDKGLLELLPFATLGIGHNLKRLYLQLGETQSGLIFHYAIIMILSAVCFFAVLTSPAIFDTADFRVIALMFVSLLCVI</sequence>
<evidence type="ECO:0000256" key="5">
    <source>
        <dbReference type="ARBA" id="ARBA00022989"/>
    </source>
</evidence>
<evidence type="ECO:0000256" key="1">
    <source>
        <dbReference type="ARBA" id="ARBA00004141"/>
    </source>
</evidence>
<feature type="transmembrane region" description="Helical" evidence="8">
    <location>
        <begin position="311"/>
        <end position="333"/>
    </location>
</feature>
<feature type="transmembrane region" description="Helical" evidence="8">
    <location>
        <begin position="214"/>
        <end position="232"/>
    </location>
</feature>
<dbReference type="PANTHER" id="PTHR42829">
    <property type="entry name" value="NADH-UBIQUINONE OXIDOREDUCTASE CHAIN 5"/>
    <property type="match status" value="1"/>
</dbReference>
<keyword evidence="4" id="KW-1278">Translocase</keyword>
<evidence type="ECO:0000256" key="2">
    <source>
        <dbReference type="ARBA" id="ARBA00008200"/>
    </source>
</evidence>
<dbReference type="PRINTS" id="PR01435">
    <property type="entry name" value="NPOXDRDTASE5"/>
</dbReference>
<evidence type="ECO:0000256" key="4">
    <source>
        <dbReference type="ARBA" id="ARBA00022967"/>
    </source>
</evidence>
<feature type="transmembrane region" description="Helical" evidence="8">
    <location>
        <begin position="81"/>
        <end position="101"/>
    </location>
</feature>
<keyword evidence="6 8" id="KW-0520">NAD</keyword>
<gene>
    <name evidence="11" type="primary">nad5</name>
</gene>
<evidence type="ECO:0000259" key="10">
    <source>
        <dbReference type="Pfam" id="PF00662"/>
    </source>
</evidence>
<evidence type="ECO:0000313" key="11">
    <source>
        <dbReference type="EMBL" id="AOC61543.1"/>
    </source>
</evidence>
<feature type="transmembrane region" description="Helical" evidence="8">
    <location>
        <begin position="113"/>
        <end position="130"/>
    </location>
</feature>
<dbReference type="GO" id="GO:0008137">
    <property type="term" value="F:NADH dehydrogenase (ubiquinone) activity"/>
    <property type="evidence" value="ECO:0007669"/>
    <property type="project" value="UniProtKB-EC"/>
</dbReference>
<dbReference type="GO" id="GO:0016020">
    <property type="term" value="C:membrane"/>
    <property type="evidence" value="ECO:0007669"/>
    <property type="project" value="UniProtKB-SubCell"/>
</dbReference>
<keyword evidence="5 8" id="KW-1133">Transmembrane helix</keyword>
<feature type="domain" description="NADH:quinone oxidoreductase/Mrp antiporter transmembrane" evidence="9">
    <location>
        <begin position="130"/>
        <end position="417"/>
    </location>
</feature>
<feature type="transmembrane region" description="Helical" evidence="8">
    <location>
        <begin position="413"/>
        <end position="436"/>
    </location>
</feature>
<evidence type="ECO:0000259" key="9">
    <source>
        <dbReference type="Pfam" id="PF00361"/>
    </source>
</evidence>
<dbReference type="Pfam" id="PF00361">
    <property type="entry name" value="Proton_antipo_M"/>
    <property type="match status" value="1"/>
</dbReference>
<proteinExistence type="inferred from homology"/>
<feature type="transmembrane region" description="Helical" evidence="8">
    <location>
        <begin position="136"/>
        <end position="155"/>
    </location>
</feature>
<dbReference type="InterPro" id="IPR001750">
    <property type="entry name" value="ND/Mrp_TM"/>
</dbReference>
<dbReference type="PANTHER" id="PTHR42829:SF2">
    <property type="entry name" value="NADH-UBIQUINONE OXIDOREDUCTASE CHAIN 5"/>
    <property type="match status" value="1"/>
</dbReference>
<reference evidence="11" key="1">
    <citation type="journal article" date="2016" name="Genome Biol. Evol.">
        <title>Mitochondrion-to-Chloroplast DNA Transfers and Intragenomic Proliferation of Chloroplast Group II Introns in Gloeotilopsis Green Algae (Ulotrichales, Ulvophyceae).</title>
        <authorList>
            <person name="Turmel M."/>
            <person name="Otis C."/>
            <person name="Lemieux C."/>
        </authorList>
    </citation>
    <scope>NUCLEOTIDE SEQUENCE</scope>
</reference>
<keyword evidence="7 8" id="KW-0472">Membrane</keyword>
<comment type="function">
    <text evidence="8">Core subunit of the mitochondrial membrane respiratory chain NADH dehydrogenase (Complex I) which catalyzes electron transfer from NADH through the respiratory chain, using ubiquinone as an electron acceptor. Essential for the catalytic activity and assembly of complex I.</text>
</comment>
<keyword evidence="8 11" id="KW-0496">Mitochondrion</keyword>
<feature type="transmembrane region" description="Helical" evidence="8">
    <location>
        <begin position="492"/>
        <end position="512"/>
    </location>
</feature>
<name>A0A1B2RYY3_9CHLO</name>
<geneLocation type="mitochondrion" evidence="11"/>
<keyword evidence="8" id="KW-0813">Transport</keyword>
<dbReference type="InterPro" id="IPR001516">
    <property type="entry name" value="Proton_antipo_N"/>
</dbReference>
<dbReference type="AlphaFoldDB" id="A0A1B2RYY3"/>
<dbReference type="EMBL" id="KX306823">
    <property type="protein sequence ID" value="AOC61543.1"/>
    <property type="molecule type" value="Genomic_DNA"/>
</dbReference>
<feature type="transmembrane region" description="Helical" evidence="8">
    <location>
        <begin position="283"/>
        <end position="304"/>
    </location>
</feature>
<feature type="transmembrane region" description="Helical" evidence="8">
    <location>
        <begin position="339"/>
        <end position="360"/>
    </location>
</feature>
<comment type="similarity">
    <text evidence="2 8">Belongs to the complex I subunit 5 family.</text>
</comment>
<evidence type="ECO:0000256" key="8">
    <source>
        <dbReference type="RuleBase" id="RU003404"/>
    </source>
</evidence>
<comment type="catalytic activity">
    <reaction evidence="8">
        <text>a ubiquinone + NADH + 5 H(+)(in) = a ubiquinol + NAD(+) + 4 H(+)(out)</text>
        <dbReference type="Rhea" id="RHEA:29091"/>
        <dbReference type="Rhea" id="RHEA-COMP:9565"/>
        <dbReference type="Rhea" id="RHEA-COMP:9566"/>
        <dbReference type="ChEBI" id="CHEBI:15378"/>
        <dbReference type="ChEBI" id="CHEBI:16389"/>
        <dbReference type="ChEBI" id="CHEBI:17976"/>
        <dbReference type="ChEBI" id="CHEBI:57540"/>
        <dbReference type="ChEBI" id="CHEBI:57945"/>
        <dbReference type="EC" id="7.1.1.2"/>
    </reaction>
</comment>
<feature type="transmembrane region" description="Helical" evidence="8">
    <location>
        <begin position="372"/>
        <end position="393"/>
    </location>
</feature>
<dbReference type="NCBIfam" id="TIGR01974">
    <property type="entry name" value="NDH_I_L"/>
    <property type="match status" value="1"/>
</dbReference>
<feature type="transmembrane region" description="Helical" evidence="8">
    <location>
        <begin position="649"/>
        <end position="668"/>
    </location>
</feature>